<proteinExistence type="predicted"/>
<dbReference type="EMBL" id="CAESAE010000004">
    <property type="protein sequence ID" value="CAB4336894.1"/>
    <property type="molecule type" value="Genomic_DNA"/>
</dbReference>
<dbReference type="AlphaFoldDB" id="A0A6J5Z385"/>
<name>A0A6J5Z385_9ZZZZ</name>
<protein>
    <submittedName>
        <fullName evidence="1">Unannotated protein</fullName>
    </submittedName>
</protein>
<accession>A0A6J5Z385</accession>
<sequence>MPEKIRFIYVSEKDSDWAEKIVVSEQLSSMLYQSITLMITQNGCGFALGGRPNGIYTNIQCLATGQGLGNLQTGPHEYTHFFQYFNNSLPDYSPCWITEGMAHFYGNAVGYSIQDPNGKERLSMFVGQTYNYDRDKGNSQNSRTLPKIMAEGSAEKITALFTAIEKPGGGGSPSSCYLLGGLAFEVLTASYGQEKIAAFMTSFKGSKDWKANFLSTFGIEVSTFYQKLTPYLAYWGSKML</sequence>
<evidence type="ECO:0000313" key="1">
    <source>
        <dbReference type="EMBL" id="CAB4336894.1"/>
    </source>
</evidence>
<organism evidence="1">
    <name type="scientific">freshwater metagenome</name>
    <dbReference type="NCBI Taxonomy" id="449393"/>
    <lineage>
        <taxon>unclassified sequences</taxon>
        <taxon>metagenomes</taxon>
        <taxon>ecological metagenomes</taxon>
    </lineage>
</organism>
<gene>
    <name evidence="1" type="ORF">UFOPK4107_00665</name>
</gene>
<reference evidence="1" key="1">
    <citation type="submission" date="2020-05" db="EMBL/GenBank/DDBJ databases">
        <authorList>
            <person name="Chiriac C."/>
            <person name="Salcher M."/>
            <person name="Ghai R."/>
            <person name="Kavagutti S V."/>
        </authorList>
    </citation>
    <scope>NUCLEOTIDE SEQUENCE</scope>
</reference>